<evidence type="ECO:0000256" key="2">
    <source>
        <dbReference type="ARBA" id="ARBA00009172"/>
    </source>
</evidence>
<sequence>MANESMENSNQSIERPPEDDPGPRMESDENAQLAHSEEKPDEGDQAETKTEDKSGEDVDTNMSWTKEVELSMDNSSYNNSITSTDSRSALLNGETGTDVTVKEKPTILDIPYIQVVYEYNDFQDLANVDQYRSRSNTMMGLLESPAYIDSVNCPTPDRRRLARACRNAVLTLSQDIVQKKTMGYVPNDPDKYDDATPNDKDEDDPGDFNSINHHMNNLVFLGITVFLMATAILSLKNLQSSLNHNDNVGLYSLAAGYCSFTVFSLFTPFIVQRFRPKRCLIIGLLPQVLYVAANLYPTFQVLVIMAFFQGIGNAILWNAISTYVTYLARSYALKNDDRTVHVASRYFGIIFFFYQFSMVVGNLISSVVLMLGRTQDTLPTHNRTATVFTHTSFNHSYRPMTDINHSSQAVSPGFCGSKYCHSDNFALPNMTVNNETKYTLLGIFGLCVAFSVVVPMYLLSSLKPYRTTYANCSVICKQFTSVLRCTFDRRFLMLFLAFMYSTVQNSFVTGDVTKAFVTCSMGIHMVGYAMICFGVCAGLSSYLSGYVNKHVGHVWLLTAAAILNLVLLLVMSLWEPRDNGMIFYFILVGCWGLGDGIWISQVSSLISEVFPDCLEEAFAAQRMVQGLGGALWFGLATSMCMMTKIALMVVLCILSIALYIIQEVLTKRRPHVEEKDEKTPV</sequence>
<evidence type="ECO:0000313" key="9">
    <source>
        <dbReference type="Proteomes" id="UP000242188"/>
    </source>
</evidence>
<dbReference type="EMBL" id="NEDP02003643">
    <property type="protein sequence ID" value="OWF48195.1"/>
    <property type="molecule type" value="Genomic_DNA"/>
</dbReference>
<evidence type="ECO:0000313" key="8">
    <source>
        <dbReference type="EMBL" id="OWF48195.1"/>
    </source>
</evidence>
<evidence type="ECO:0000256" key="4">
    <source>
        <dbReference type="ARBA" id="ARBA00022989"/>
    </source>
</evidence>
<name>A0A210QHE5_MIZYE</name>
<dbReference type="Pfam" id="PF05978">
    <property type="entry name" value="UNC-93"/>
    <property type="match status" value="1"/>
</dbReference>
<dbReference type="InterPro" id="IPR010291">
    <property type="entry name" value="Ion_channel_UNC-93"/>
</dbReference>
<evidence type="ECO:0000256" key="6">
    <source>
        <dbReference type="SAM" id="MobiDB-lite"/>
    </source>
</evidence>
<dbReference type="PANTHER" id="PTHR19444:SF13">
    <property type="entry name" value="PROTEIN UNC-93 HOMOLOG A"/>
    <property type="match status" value="1"/>
</dbReference>
<keyword evidence="9" id="KW-1185">Reference proteome</keyword>
<organism evidence="8 9">
    <name type="scientific">Mizuhopecten yessoensis</name>
    <name type="common">Japanese scallop</name>
    <name type="synonym">Patinopecten yessoensis</name>
    <dbReference type="NCBI Taxonomy" id="6573"/>
    <lineage>
        <taxon>Eukaryota</taxon>
        <taxon>Metazoa</taxon>
        <taxon>Spiralia</taxon>
        <taxon>Lophotrochozoa</taxon>
        <taxon>Mollusca</taxon>
        <taxon>Bivalvia</taxon>
        <taxon>Autobranchia</taxon>
        <taxon>Pteriomorphia</taxon>
        <taxon>Pectinida</taxon>
        <taxon>Pectinoidea</taxon>
        <taxon>Pectinidae</taxon>
        <taxon>Mizuhopecten</taxon>
    </lineage>
</organism>
<feature type="transmembrane region" description="Helical" evidence="7">
    <location>
        <begin position="278"/>
        <end position="296"/>
    </location>
</feature>
<evidence type="ECO:0000256" key="7">
    <source>
        <dbReference type="SAM" id="Phobius"/>
    </source>
</evidence>
<dbReference type="Proteomes" id="UP000242188">
    <property type="component" value="Unassembled WGS sequence"/>
</dbReference>
<evidence type="ECO:0000256" key="3">
    <source>
        <dbReference type="ARBA" id="ARBA00022692"/>
    </source>
</evidence>
<feature type="compositionally biased region" description="Basic and acidic residues" evidence="6">
    <location>
        <begin position="15"/>
        <end position="27"/>
    </location>
</feature>
<dbReference type="InterPro" id="IPR051951">
    <property type="entry name" value="UNC-93_regulatory"/>
</dbReference>
<feature type="transmembrane region" description="Helical" evidence="7">
    <location>
        <begin position="218"/>
        <end position="236"/>
    </location>
</feature>
<keyword evidence="5 7" id="KW-0472">Membrane</keyword>
<evidence type="ECO:0000256" key="1">
    <source>
        <dbReference type="ARBA" id="ARBA00004141"/>
    </source>
</evidence>
<proteinExistence type="inferred from homology"/>
<feature type="transmembrane region" description="Helical" evidence="7">
    <location>
        <begin position="346"/>
        <end position="371"/>
    </location>
</feature>
<feature type="transmembrane region" description="Helical" evidence="7">
    <location>
        <begin position="248"/>
        <end position="271"/>
    </location>
</feature>
<feature type="compositionally biased region" description="Basic and acidic residues" evidence="6">
    <location>
        <begin position="188"/>
        <end position="199"/>
    </location>
</feature>
<feature type="region of interest" description="Disordered" evidence="6">
    <location>
        <begin position="1"/>
        <end position="62"/>
    </location>
</feature>
<feature type="transmembrane region" description="Helical" evidence="7">
    <location>
        <begin position="302"/>
        <end position="326"/>
    </location>
</feature>
<feature type="compositionally biased region" description="Polar residues" evidence="6">
    <location>
        <begin position="1"/>
        <end position="13"/>
    </location>
</feature>
<dbReference type="AlphaFoldDB" id="A0A210QHE5"/>
<feature type="region of interest" description="Disordered" evidence="6">
    <location>
        <begin position="183"/>
        <end position="207"/>
    </location>
</feature>
<evidence type="ECO:0000256" key="5">
    <source>
        <dbReference type="ARBA" id="ARBA00023136"/>
    </source>
</evidence>
<comment type="caution">
    <text evidence="8">The sequence shown here is derived from an EMBL/GenBank/DDBJ whole genome shotgun (WGS) entry which is preliminary data.</text>
</comment>
<protein>
    <submittedName>
        <fullName evidence="8">Protein unc-93-like A</fullName>
    </submittedName>
</protein>
<feature type="transmembrane region" description="Helical" evidence="7">
    <location>
        <begin position="553"/>
        <end position="574"/>
    </location>
</feature>
<keyword evidence="3 7" id="KW-0812">Transmembrane</keyword>
<dbReference type="OrthoDB" id="78663at2759"/>
<feature type="transmembrane region" description="Helical" evidence="7">
    <location>
        <begin position="526"/>
        <end position="547"/>
    </location>
</feature>
<dbReference type="PANTHER" id="PTHR19444">
    <property type="entry name" value="UNC-93 RELATED"/>
    <property type="match status" value="1"/>
</dbReference>
<dbReference type="Gene3D" id="1.20.1250.20">
    <property type="entry name" value="MFS general substrate transporter like domains"/>
    <property type="match status" value="2"/>
</dbReference>
<accession>A0A210QHE5</accession>
<dbReference type="InterPro" id="IPR036259">
    <property type="entry name" value="MFS_trans_sf"/>
</dbReference>
<keyword evidence="4 7" id="KW-1133">Transmembrane helix</keyword>
<dbReference type="SUPFAM" id="SSF103473">
    <property type="entry name" value="MFS general substrate transporter"/>
    <property type="match status" value="1"/>
</dbReference>
<feature type="transmembrane region" description="Helical" evidence="7">
    <location>
        <begin position="438"/>
        <end position="459"/>
    </location>
</feature>
<comment type="similarity">
    <text evidence="2">Belongs to the unc-93 family.</text>
</comment>
<reference evidence="8 9" key="1">
    <citation type="journal article" date="2017" name="Nat. Ecol. Evol.">
        <title>Scallop genome provides insights into evolution of bilaterian karyotype and development.</title>
        <authorList>
            <person name="Wang S."/>
            <person name="Zhang J."/>
            <person name="Jiao W."/>
            <person name="Li J."/>
            <person name="Xun X."/>
            <person name="Sun Y."/>
            <person name="Guo X."/>
            <person name="Huan P."/>
            <person name="Dong B."/>
            <person name="Zhang L."/>
            <person name="Hu X."/>
            <person name="Sun X."/>
            <person name="Wang J."/>
            <person name="Zhao C."/>
            <person name="Wang Y."/>
            <person name="Wang D."/>
            <person name="Huang X."/>
            <person name="Wang R."/>
            <person name="Lv J."/>
            <person name="Li Y."/>
            <person name="Zhang Z."/>
            <person name="Liu B."/>
            <person name="Lu W."/>
            <person name="Hui Y."/>
            <person name="Liang J."/>
            <person name="Zhou Z."/>
            <person name="Hou R."/>
            <person name="Li X."/>
            <person name="Liu Y."/>
            <person name="Li H."/>
            <person name="Ning X."/>
            <person name="Lin Y."/>
            <person name="Zhao L."/>
            <person name="Xing Q."/>
            <person name="Dou J."/>
            <person name="Li Y."/>
            <person name="Mao J."/>
            <person name="Guo H."/>
            <person name="Dou H."/>
            <person name="Li T."/>
            <person name="Mu C."/>
            <person name="Jiang W."/>
            <person name="Fu Q."/>
            <person name="Fu X."/>
            <person name="Miao Y."/>
            <person name="Liu J."/>
            <person name="Yu Q."/>
            <person name="Li R."/>
            <person name="Liao H."/>
            <person name="Li X."/>
            <person name="Kong Y."/>
            <person name="Jiang Z."/>
            <person name="Chourrout D."/>
            <person name="Li R."/>
            <person name="Bao Z."/>
        </authorList>
    </citation>
    <scope>NUCLEOTIDE SEQUENCE [LARGE SCALE GENOMIC DNA]</scope>
    <source>
        <strain evidence="8 9">PY_sf001</strain>
    </source>
</reference>
<dbReference type="GO" id="GO:0016020">
    <property type="term" value="C:membrane"/>
    <property type="evidence" value="ECO:0007669"/>
    <property type="project" value="UniProtKB-SubCell"/>
</dbReference>
<gene>
    <name evidence="8" type="ORF">KP79_PYT14479</name>
</gene>
<feature type="transmembrane region" description="Helical" evidence="7">
    <location>
        <begin position="631"/>
        <end position="661"/>
    </location>
</feature>
<feature type="compositionally biased region" description="Basic and acidic residues" evidence="6">
    <location>
        <begin position="46"/>
        <end position="56"/>
    </location>
</feature>
<comment type="subcellular location">
    <subcellularLocation>
        <location evidence="1">Membrane</location>
        <topology evidence="1">Multi-pass membrane protein</topology>
    </subcellularLocation>
</comment>